<gene>
    <name evidence="1" type="ORF">WJM97_15040</name>
</gene>
<dbReference type="RefSeq" id="WP_353929617.1">
    <property type="nucleotide sequence ID" value="NZ_CP150886.1"/>
</dbReference>
<sequence>MVPPEYDFDIAKFCGLKGGEMLSHAYQAVCEGKQLIEYNYNALDCQNVSIELASKRQNEFQFCIQAVILFQVSMEAIINQVIITKPEIQKFIEASFKKHIETINNIRCETSL</sequence>
<evidence type="ECO:0000313" key="2">
    <source>
        <dbReference type="Proteomes" id="UP001483337"/>
    </source>
</evidence>
<protein>
    <submittedName>
        <fullName evidence="1">Uncharacterized protein</fullName>
    </submittedName>
</protein>
<dbReference type="Proteomes" id="UP001483337">
    <property type="component" value="Chromosome"/>
</dbReference>
<name>A0ABZ2UMU8_9CYAN</name>
<accession>A0ABZ2UMU8</accession>
<dbReference type="EMBL" id="CP150886">
    <property type="protein sequence ID" value="WZB86703.1"/>
    <property type="molecule type" value="Genomic_DNA"/>
</dbReference>
<evidence type="ECO:0000313" key="1">
    <source>
        <dbReference type="EMBL" id="WZB86703.1"/>
    </source>
</evidence>
<keyword evidence="2" id="KW-1185">Reference proteome</keyword>
<reference evidence="1 2" key="1">
    <citation type="submission" date="2024-04" db="EMBL/GenBank/DDBJ databases">
        <title>Okeanomitos corallinicola gen. &amp; sp. nov. (Nostocales, Cyanobacteria), a new toxic marine heterocyst-forming cyanobacterium from a coral reef.</title>
        <authorList>
            <person name="Li H."/>
            <person name="Li R."/>
            <person name="Kang J."/>
            <person name="Hii K.S."/>
            <person name="Mohamed H.F."/>
            <person name="Xu X."/>
            <person name="Luo Z."/>
        </authorList>
    </citation>
    <scope>NUCLEOTIDE SEQUENCE [LARGE SCALE GENOMIC DNA]</scope>
    <source>
        <strain evidence="1 2">TIOX110</strain>
    </source>
</reference>
<organism evidence="1 2">
    <name type="scientific">Okeanomitos corallinicola TIOX110</name>
    <dbReference type="NCBI Taxonomy" id="3133117"/>
    <lineage>
        <taxon>Bacteria</taxon>
        <taxon>Bacillati</taxon>
        <taxon>Cyanobacteriota</taxon>
        <taxon>Cyanophyceae</taxon>
        <taxon>Nostocales</taxon>
        <taxon>Aphanizomenonaceae</taxon>
        <taxon>Okeanomitos</taxon>
    </lineage>
</organism>
<proteinExistence type="predicted"/>